<dbReference type="Gene3D" id="3.40.50.1820">
    <property type="entry name" value="alpha/beta hydrolase"/>
    <property type="match status" value="1"/>
</dbReference>
<evidence type="ECO:0000313" key="3">
    <source>
        <dbReference type="EMBL" id="KAK9942217.1"/>
    </source>
</evidence>
<name>A0AAW1XZZ1_RUBAR</name>
<dbReference type="InterPro" id="IPR029058">
    <property type="entry name" value="AB_hydrolase_fold"/>
</dbReference>
<dbReference type="EMBL" id="JBEDUW010000002">
    <property type="protein sequence ID" value="KAK9942217.1"/>
    <property type="molecule type" value="Genomic_DNA"/>
</dbReference>
<dbReference type="Pfam" id="PF12697">
    <property type="entry name" value="Abhydrolase_6"/>
    <property type="match status" value="1"/>
</dbReference>
<proteinExistence type="predicted"/>
<protein>
    <recommendedName>
        <fullName evidence="2">AB hydrolase-1 domain-containing protein</fullName>
    </recommendedName>
</protein>
<organism evidence="3 4">
    <name type="scientific">Rubus argutus</name>
    <name type="common">Southern blackberry</name>
    <dbReference type="NCBI Taxonomy" id="59490"/>
    <lineage>
        <taxon>Eukaryota</taxon>
        <taxon>Viridiplantae</taxon>
        <taxon>Streptophyta</taxon>
        <taxon>Embryophyta</taxon>
        <taxon>Tracheophyta</taxon>
        <taxon>Spermatophyta</taxon>
        <taxon>Magnoliopsida</taxon>
        <taxon>eudicotyledons</taxon>
        <taxon>Gunneridae</taxon>
        <taxon>Pentapetalae</taxon>
        <taxon>rosids</taxon>
        <taxon>fabids</taxon>
        <taxon>Rosales</taxon>
        <taxon>Rosaceae</taxon>
        <taxon>Rosoideae</taxon>
        <taxon>Rosoideae incertae sedis</taxon>
        <taxon>Rubus</taxon>
    </lineage>
</organism>
<feature type="chain" id="PRO_5043531040" description="AB hydrolase-1 domain-containing protein" evidence="1">
    <location>
        <begin position="30"/>
        <end position="264"/>
    </location>
</feature>
<dbReference type="AlphaFoldDB" id="A0AAW1XZZ1"/>
<reference evidence="3 4" key="1">
    <citation type="journal article" date="2023" name="G3 (Bethesda)">
        <title>A chromosome-length genome assembly and annotation of blackberry (Rubus argutus, cv. 'Hillquist').</title>
        <authorList>
            <person name="Bruna T."/>
            <person name="Aryal R."/>
            <person name="Dudchenko O."/>
            <person name="Sargent D.J."/>
            <person name="Mead D."/>
            <person name="Buti M."/>
            <person name="Cavallini A."/>
            <person name="Hytonen T."/>
            <person name="Andres J."/>
            <person name="Pham M."/>
            <person name="Weisz D."/>
            <person name="Mascagni F."/>
            <person name="Usai G."/>
            <person name="Natali L."/>
            <person name="Bassil N."/>
            <person name="Fernandez G.E."/>
            <person name="Lomsadze A."/>
            <person name="Armour M."/>
            <person name="Olukolu B."/>
            <person name="Poorten T."/>
            <person name="Britton C."/>
            <person name="Davik J."/>
            <person name="Ashrafi H."/>
            <person name="Aiden E.L."/>
            <person name="Borodovsky M."/>
            <person name="Worthington M."/>
        </authorList>
    </citation>
    <scope>NUCLEOTIDE SEQUENCE [LARGE SCALE GENOMIC DNA]</scope>
    <source>
        <strain evidence="3">PI 553951</strain>
    </source>
</reference>
<gene>
    <name evidence="3" type="ORF">M0R45_007895</name>
</gene>
<dbReference type="GO" id="GO:0080030">
    <property type="term" value="F:methyl indole-3-acetate esterase activity"/>
    <property type="evidence" value="ECO:0007669"/>
    <property type="project" value="TreeGrafter"/>
</dbReference>
<keyword evidence="1" id="KW-0732">Signal</keyword>
<evidence type="ECO:0000256" key="1">
    <source>
        <dbReference type="SAM" id="SignalP"/>
    </source>
</evidence>
<feature type="domain" description="AB hydrolase-1" evidence="2">
    <location>
        <begin position="38"/>
        <end position="251"/>
    </location>
</feature>
<comment type="caution">
    <text evidence="3">The sequence shown here is derived from an EMBL/GenBank/DDBJ whole genome shotgun (WGS) entry which is preliminary data.</text>
</comment>
<dbReference type="Proteomes" id="UP001457282">
    <property type="component" value="Unassembled WGS sequence"/>
</dbReference>
<keyword evidence="4" id="KW-1185">Reference proteome</keyword>
<dbReference type="InterPro" id="IPR045889">
    <property type="entry name" value="MES/HNL"/>
</dbReference>
<evidence type="ECO:0000313" key="4">
    <source>
        <dbReference type="Proteomes" id="UP001457282"/>
    </source>
</evidence>
<dbReference type="InterPro" id="IPR000073">
    <property type="entry name" value="AB_hydrolase_1"/>
</dbReference>
<dbReference type="PANTHER" id="PTHR10992:SF1002">
    <property type="entry name" value="SALICYLIC ACID-BINDING PROTEIN 2-LIKE"/>
    <property type="match status" value="1"/>
</dbReference>
<dbReference type="GO" id="GO:0080032">
    <property type="term" value="F:methyl jasmonate esterase activity"/>
    <property type="evidence" value="ECO:0007669"/>
    <property type="project" value="TreeGrafter"/>
</dbReference>
<accession>A0AAW1XZZ1</accession>
<dbReference type="GO" id="GO:0009696">
    <property type="term" value="P:salicylic acid metabolic process"/>
    <property type="evidence" value="ECO:0007669"/>
    <property type="project" value="TreeGrafter"/>
</dbReference>
<feature type="signal peptide" evidence="1">
    <location>
        <begin position="1"/>
        <end position="29"/>
    </location>
</feature>
<dbReference type="GO" id="GO:0080031">
    <property type="term" value="F:methyl salicylate esterase activity"/>
    <property type="evidence" value="ECO:0007669"/>
    <property type="project" value="TreeGrafter"/>
</dbReference>
<sequence>MDQRKQQYLITSTIPFLIVLLCLANKTLASSQSNKKHFVLVHGSCHGAWSWYKIVTLIRSSGHDATALDLAASGIDPQQANDLHSISDYFKPLRDFMAALPPHEGVILVGHSLGGLAVSQAMERFPSKISVAVFVTGLMPGPNLNISTLQQEAFRRQESQLDSRFTYDQGPDNPPTTFIFGPLYLATNVYQLSPKEDVELATMLIRPLRLFNGDLVQKRDFQLWMIERNRPNRVIEIRGSDHMVMMSKPLELWEHLQKIAANYS</sequence>
<dbReference type="SUPFAM" id="SSF53474">
    <property type="entry name" value="alpha/beta-Hydrolases"/>
    <property type="match status" value="1"/>
</dbReference>
<dbReference type="GO" id="GO:0009694">
    <property type="term" value="P:jasmonic acid metabolic process"/>
    <property type="evidence" value="ECO:0007669"/>
    <property type="project" value="TreeGrafter"/>
</dbReference>
<dbReference type="PANTHER" id="PTHR10992">
    <property type="entry name" value="METHYLESTERASE FAMILY MEMBER"/>
    <property type="match status" value="1"/>
</dbReference>
<evidence type="ECO:0000259" key="2">
    <source>
        <dbReference type="Pfam" id="PF12697"/>
    </source>
</evidence>